<reference evidence="8" key="2">
    <citation type="submission" date="2015-03" db="UniProtKB">
        <authorList>
            <consortium name="EnsemblPlants"/>
        </authorList>
    </citation>
    <scope>IDENTIFICATION</scope>
</reference>
<reference evidence="8 9" key="1">
    <citation type="journal article" date="2014" name="Genome Biol.">
        <title>Transcriptome and methylome profiling reveals relics of genome dominance in the mesopolyploid Brassica oleracea.</title>
        <authorList>
            <person name="Parkin I.A."/>
            <person name="Koh C."/>
            <person name="Tang H."/>
            <person name="Robinson S.J."/>
            <person name="Kagale S."/>
            <person name="Clarke W.E."/>
            <person name="Town C.D."/>
            <person name="Nixon J."/>
            <person name="Krishnakumar V."/>
            <person name="Bidwell S.L."/>
            <person name="Denoeud F."/>
            <person name="Belcram H."/>
            <person name="Links M.G."/>
            <person name="Just J."/>
            <person name="Clarke C."/>
            <person name="Bender T."/>
            <person name="Huebert T."/>
            <person name="Mason A.S."/>
            <person name="Pires J.C."/>
            <person name="Barker G."/>
            <person name="Moore J."/>
            <person name="Walley P.G."/>
            <person name="Manoli S."/>
            <person name="Batley J."/>
            <person name="Edwards D."/>
            <person name="Nelson M.N."/>
            <person name="Wang X."/>
            <person name="Paterson A.H."/>
            <person name="King G."/>
            <person name="Bancroft I."/>
            <person name="Chalhoub B."/>
            <person name="Sharpe A.G."/>
        </authorList>
    </citation>
    <scope>NUCLEOTIDE SEQUENCE</scope>
    <source>
        <strain evidence="8 9">cv. TO1000</strain>
    </source>
</reference>
<feature type="domain" description="GRF-type" evidence="7">
    <location>
        <begin position="270"/>
        <end position="311"/>
    </location>
</feature>
<dbReference type="PANTHER" id="PTHR45023">
    <property type="match status" value="1"/>
</dbReference>
<dbReference type="PROSITE" id="PS50090">
    <property type="entry name" value="MYB_LIKE"/>
    <property type="match status" value="1"/>
</dbReference>
<keyword evidence="9" id="KW-1185">Reference proteome</keyword>
<feature type="domain" description="Myb-like" evidence="6">
    <location>
        <begin position="27"/>
        <end position="99"/>
    </location>
</feature>
<keyword evidence="1" id="KW-0479">Metal-binding</keyword>
<keyword evidence="3" id="KW-0862">Zinc</keyword>
<proteinExistence type="predicted"/>
<dbReference type="HOGENOM" id="CLU_012390_9_0_1"/>
<dbReference type="PANTHER" id="PTHR45023:SF4">
    <property type="entry name" value="GLYCINE-RICH PROTEIN-RELATED"/>
    <property type="match status" value="1"/>
</dbReference>
<dbReference type="GO" id="GO:0008270">
    <property type="term" value="F:zinc ion binding"/>
    <property type="evidence" value="ECO:0007669"/>
    <property type="project" value="UniProtKB-KW"/>
</dbReference>
<accession>A0A0D3DJS1</accession>
<keyword evidence="2 4" id="KW-0863">Zinc-finger</keyword>
<evidence type="ECO:0000256" key="5">
    <source>
        <dbReference type="SAM" id="MobiDB-lite"/>
    </source>
</evidence>
<dbReference type="InterPro" id="IPR010666">
    <property type="entry name" value="Znf_GRF"/>
</dbReference>
<dbReference type="AlphaFoldDB" id="A0A0D3DJS1"/>
<feature type="region of interest" description="Disordered" evidence="5">
    <location>
        <begin position="163"/>
        <end position="194"/>
    </location>
</feature>
<feature type="compositionally biased region" description="Basic and acidic residues" evidence="5">
    <location>
        <begin position="26"/>
        <end position="36"/>
    </location>
</feature>
<evidence type="ECO:0000313" key="9">
    <source>
        <dbReference type="Proteomes" id="UP000032141"/>
    </source>
</evidence>
<sequence length="390" mass="44121">ANLGSSEIPPLSSQQSEAPAVPEDTPAERRERKKWSPADDEVLISAWLNTSKDAVVGNEQKSRNFWKRVGQYYAASPHAIQGGDASSHNHCKQRWSKINDLTNKFCGAYAAAERQITSRQNENDVLKVAHDIFYSDHNTKFTLEHAWCILRYEQKWISLNSRKTTANGKRKTTDEPEAVSQSSSIDVGEHEMRPEGIKAAKASRNNGKEDMGLDYSYTQPSLSEEYGDNSADSGYSQMEADILLDQTEIEAARRQYPPQPEVEFGFPKECYCGGEPLVATSYTRNDPGRRYYTCENIDDGDCHVWKWWDVAATEEIRALSRHCGQLSDKVDYLTCVSDYDTQLNQVKELHYEAEQKLVSLERIVCNLAKKNFRFGNGFQLVVVDSHGPLV</sequence>
<evidence type="ECO:0000256" key="4">
    <source>
        <dbReference type="PROSITE-ProRule" id="PRU01343"/>
    </source>
</evidence>
<dbReference type="Proteomes" id="UP000032141">
    <property type="component" value="Chromosome C8"/>
</dbReference>
<dbReference type="PROSITE" id="PS51999">
    <property type="entry name" value="ZF_GRF"/>
    <property type="match status" value="1"/>
</dbReference>
<dbReference type="InterPro" id="IPR001005">
    <property type="entry name" value="SANT/Myb"/>
</dbReference>
<protein>
    <submittedName>
        <fullName evidence="8">Uncharacterized protein</fullName>
    </submittedName>
</protein>
<dbReference type="EnsemblPlants" id="Bo8g015190.1">
    <property type="protein sequence ID" value="Bo8g015190.1"/>
    <property type="gene ID" value="Bo8g015190"/>
</dbReference>
<evidence type="ECO:0000313" key="8">
    <source>
        <dbReference type="EnsemblPlants" id="Bo8g015190.1"/>
    </source>
</evidence>
<evidence type="ECO:0000256" key="3">
    <source>
        <dbReference type="ARBA" id="ARBA00022833"/>
    </source>
</evidence>
<evidence type="ECO:0000259" key="6">
    <source>
        <dbReference type="PROSITE" id="PS50090"/>
    </source>
</evidence>
<name>A0A0D3DJS1_BRAOL</name>
<evidence type="ECO:0000256" key="1">
    <source>
        <dbReference type="ARBA" id="ARBA00022723"/>
    </source>
</evidence>
<evidence type="ECO:0000256" key="2">
    <source>
        <dbReference type="ARBA" id="ARBA00022771"/>
    </source>
</evidence>
<organism evidence="8 9">
    <name type="scientific">Brassica oleracea var. oleracea</name>
    <dbReference type="NCBI Taxonomy" id="109376"/>
    <lineage>
        <taxon>Eukaryota</taxon>
        <taxon>Viridiplantae</taxon>
        <taxon>Streptophyta</taxon>
        <taxon>Embryophyta</taxon>
        <taxon>Tracheophyta</taxon>
        <taxon>Spermatophyta</taxon>
        <taxon>Magnoliopsida</taxon>
        <taxon>eudicotyledons</taxon>
        <taxon>Gunneridae</taxon>
        <taxon>Pentapetalae</taxon>
        <taxon>rosids</taxon>
        <taxon>malvids</taxon>
        <taxon>Brassicales</taxon>
        <taxon>Brassicaceae</taxon>
        <taxon>Brassiceae</taxon>
        <taxon>Brassica</taxon>
    </lineage>
</organism>
<dbReference type="Gramene" id="Bo8g015190.1">
    <property type="protein sequence ID" value="Bo8g015190.1"/>
    <property type="gene ID" value="Bo8g015190"/>
</dbReference>
<evidence type="ECO:0000259" key="7">
    <source>
        <dbReference type="PROSITE" id="PS51999"/>
    </source>
</evidence>
<feature type="region of interest" description="Disordered" evidence="5">
    <location>
        <begin position="1"/>
        <end position="36"/>
    </location>
</feature>